<sequence length="86" mass="9856">MQKVRMCRKMSSILPNIVVQSMSINILHKDEAAVSRVAVRIYVGDRDNRASQFHDRNSFLYVMGLRQELQDVSIIQENDRGTGTFA</sequence>
<keyword evidence="2" id="KW-1185">Reference proteome</keyword>
<dbReference type="Proteomes" id="UP000016930">
    <property type="component" value="Unassembled WGS sequence"/>
</dbReference>
<dbReference type="HOGENOM" id="CLU_2497680_0_0_1"/>
<organism evidence="1 2">
    <name type="scientific">Ceriporiopsis subvermispora (strain B)</name>
    <name type="common">White-rot fungus</name>
    <name type="synonym">Gelatoporia subvermispora</name>
    <dbReference type="NCBI Taxonomy" id="914234"/>
    <lineage>
        <taxon>Eukaryota</taxon>
        <taxon>Fungi</taxon>
        <taxon>Dikarya</taxon>
        <taxon>Basidiomycota</taxon>
        <taxon>Agaricomycotina</taxon>
        <taxon>Agaricomycetes</taxon>
        <taxon>Polyporales</taxon>
        <taxon>Gelatoporiaceae</taxon>
        <taxon>Gelatoporia</taxon>
    </lineage>
</organism>
<evidence type="ECO:0000313" key="2">
    <source>
        <dbReference type="Proteomes" id="UP000016930"/>
    </source>
</evidence>
<name>M2QV28_CERS8</name>
<reference evidence="1 2" key="1">
    <citation type="journal article" date="2012" name="Proc. Natl. Acad. Sci. U.S.A.">
        <title>Comparative genomics of Ceriporiopsis subvermispora and Phanerochaete chrysosporium provide insight into selective ligninolysis.</title>
        <authorList>
            <person name="Fernandez-Fueyo E."/>
            <person name="Ruiz-Duenas F.J."/>
            <person name="Ferreira P."/>
            <person name="Floudas D."/>
            <person name="Hibbett D.S."/>
            <person name="Canessa P."/>
            <person name="Larrondo L.F."/>
            <person name="James T.Y."/>
            <person name="Seelenfreund D."/>
            <person name="Lobos S."/>
            <person name="Polanco R."/>
            <person name="Tello M."/>
            <person name="Honda Y."/>
            <person name="Watanabe T."/>
            <person name="Watanabe T."/>
            <person name="Ryu J.S."/>
            <person name="Kubicek C.P."/>
            <person name="Schmoll M."/>
            <person name="Gaskell J."/>
            <person name="Hammel K.E."/>
            <person name="St John F.J."/>
            <person name="Vanden Wymelenberg A."/>
            <person name="Sabat G."/>
            <person name="Splinter BonDurant S."/>
            <person name="Syed K."/>
            <person name="Yadav J.S."/>
            <person name="Doddapaneni H."/>
            <person name="Subramanian V."/>
            <person name="Lavin J.L."/>
            <person name="Oguiza J.A."/>
            <person name="Perez G."/>
            <person name="Pisabarro A.G."/>
            <person name="Ramirez L."/>
            <person name="Santoyo F."/>
            <person name="Master E."/>
            <person name="Coutinho P.M."/>
            <person name="Henrissat B."/>
            <person name="Lombard V."/>
            <person name="Magnuson J.K."/>
            <person name="Kuees U."/>
            <person name="Hori C."/>
            <person name="Igarashi K."/>
            <person name="Samejima M."/>
            <person name="Held B.W."/>
            <person name="Barry K.W."/>
            <person name="LaButti K.M."/>
            <person name="Lapidus A."/>
            <person name="Lindquist E.A."/>
            <person name="Lucas S.M."/>
            <person name="Riley R."/>
            <person name="Salamov A.A."/>
            <person name="Hoffmeister D."/>
            <person name="Schwenk D."/>
            <person name="Hadar Y."/>
            <person name="Yarden O."/>
            <person name="de Vries R.P."/>
            <person name="Wiebenga A."/>
            <person name="Stenlid J."/>
            <person name="Eastwood D."/>
            <person name="Grigoriev I.V."/>
            <person name="Berka R.M."/>
            <person name="Blanchette R.A."/>
            <person name="Kersten P."/>
            <person name="Martinez A.T."/>
            <person name="Vicuna R."/>
            <person name="Cullen D."/>
        </authorList>
    </citation>
    <scope>NUCLEOTIDE SEQUENCE [LARGE SCALE GENOMIC DNA]</scope>
    <source>
        <strain evidence="1 2">B</strain>
    </source>
</reference>
<dbReference type="AlphaFoldDB" id="M2QV28"/>
<evidence type="ECO:0000313" key="1">
    <source>
        <dbReference type="EMBL" id="EMD40928.1"/>
    </source>
</evidence>
<dbReference type="EMBL" id="KB445792">
    <property type="protein sequence ID" value="EMD40928.1"/>
    <property type="molecule type" value="Genomic_DNA"/>
</dbReference>
<proteinExistence type="predicted"/>
<gene>
    <name evidence="1" type="ORF">CERSUDRAFT_111510</name>
</gene>
<accession>M2QV28</accession>
<protein>
    <submittedName>
        <fullName evidence="1">Uncharacterized protein</fullName>
    </submittedName>
</protein>